<dbReference type="InterPro" id="IPR002355">
    <property type="entry name" value="Cu_oxidase_Cu_BS"/>
</dbReference>
<dbReference type="FunFam" id="2.60.40.420:FF:000045">
    <property type="entry name" value="Laccase 2"/>
    <property type="match status" value="1"/>
</dbReference>
<protein>
    <submittedName>
        <fullName evidence="8">Multicopper oxidase</fullName>
    </submittedName>
</protein>
<dbReference type="Proteomes" id="UP000265703">
    <property type="component" value="Unassembled WGS sequence"/>
</dbReference>
<dbReference type="PANTHER" id="PTHR11709:SF511">
    <property type="entry name" value="LACCASE"/>
    <property type="match status" value="1"/>
</dbReference>
<reference evidence="8 9" key="1">
    <citation type="submission" date="2018-06" db="EMBL/GenBank/DDBJ databases">
        <title>Comparative genomics reveals the genomic features of Rhizophagus irregularis, R. cerebriforme, R. diaphanum and Gigaspora rosea, and their symbiotic lifestyle signature.</title>
        <authorList>
            <person name="Morin E."/>
            <person name="San Clemente H."/>
            <person name="Chen E.C.H."/>
            <person name="De La Providencia I."/>
            <person name="Hainaut M."/>
            <person name="Kuo A."/>
            <person name="Kohler A."/>
            <person name="Murat C."/>
            <person name="Tang N."/>
            <person name="Roy S."/>
            <person name="Loubradou J."/>
            <person name="Henrissat B."/>
            <person name="Grigoriev I.V."/>
            <person name="Corradi N."/>
            <person name="Roux C."/>
            <person name="Martin F.M."/>
        </authorList>
    </citation>
    <scope>NUCLEOTIDE SEQUENCE [LARGE SCALE GENOMIC DNA]</scope>
    <source>
        <strain evidence="8 9">DAOM 227022</strain>
    </source>
</reference>
<evidence type="ECO:0000259" key="7">
    <source>
        <dbReference type="Pfam" id="PF07732"/>
    </source>
</evidence>
<comment type="caution">
    <text evidence="8">The sequence shown here is derived from an EMBL/GenBank/DDBJ whole genome shotgun (WGS) entry which is preliminary data.</text>
</comment>
<dbReference type="Pfam" id="PF00394">
    <property type="entry name" value="Cu-oxidase"/>
    <property type="match status" value="1"/>
</dbReference>
<evidence type="ECO:0000256" key="1">
    <source>
        <dbReference type="ARBA" id="ARBA00010609"/>
    </source>
</evidence>
<dbReference type="GO" id="GO:0016491">
    <property type="term" value="F:oxidoreductase activity"/>
    <property type="evidence" value="ECO:0007669"/>
    <property type="project" value="UniProtKB-KW"/>
</dbReference>
<comment type="similarity">
    <text evidence="1">Belongs to the multicopper oxidase family.</text>
</comment>
<evidence type="ECO:0000259" key="5">
    <source>
        <dbReference type="Pfam" id="PF00394"/>
    </source>
</evidence>
<dbReference type="AlphaFoldDB" id="A0A397THE3"/>
<organism evidence="8 9">
    <name type="scientific">Glomus cerebriforme</name>
    <dbReference type="NCBI Taxonomy" id="658196"/>
    <lineage>
        <taxon>Eukaryota</taxon>
        <taxon>Fungi</taxon>
        <taxon>Fungi incertae sedis</taxon>
        <taxon>Mucoromycota</taxon>
        <taxon>Glomeromycotina</taxon>
        <taxon>Glomeromycetes</taxon>
        <taxon>Glomerales</taxon>
        <taxon>Glomeraceae</taxon>
        <taxon>Glomus</taxon>
    </lineage>
</organism>
<name>A0A397THE3_9GLOM</name>
<dbReference type="PROSITE" id="PS00080">
    <property type="entry name" value="MULTICOPPER_OXIDASE2"/>
    <property type="match status" value="1"/>
</dbReference>
<evidence type="ECO:0000313" key="9">
    <source>
        <dbReference type="Proteomes" id="UP000265703"/>
    </source>
</evidence>
<keyword evidence="2" id="KW-0479">Metal-binding</keyword>
<dbReference type="InterPro" id="IPR008972">
    <property type="entry name" value="Cupredoxin"/>
</dbReference>
<dbReference type="InterPro" id="IPR045087">
    <property type="entry name" value="Cu-oxidase_fam"/>
</dbReference>
<feature type="domain" description="Plastocyanin-like" evidence="5">
    <location>
        <begin position="127"/>
        <end position="275"/>
    </location>
</feature>
<keyword evidence="4" id="KW-0186">Copper</keyword>
<keyword evidence="9" id="KW-1185">Reference proteome</keyword>
<feature type="domain" description="Plastocyanin-like" evidence="7">
    <location>
        <begin position="3"/>
        <end position="117"/>
    </location>
</feature>
<dbReference type="InterPro" id="IPR011707">
    <property type="entry name" value="Cu-oxidase-like_N"/>
</dbReference>
<accession>A0A397THE3</accession>
<dbReference type="InterPro" id="IPR033138">
    <property type="entry name" value="Cu_oxidase_CS"/>
</dbReference>
<dbReference type="PANTHER" id="PTHR11709">
    <property type="entry name" value="MULTI-COPPER OXIDASE"/>
    <property type="match status" value="1"/>
</dbReference>
<keyword evidence="3" id="KW-0560">Oxidoreductase</keyword>
<evidence type="ECO:0000256" key="4">
    <source>
        <dbReference type="ARBA" id="ARBA00023008"/>
    </source>
</evidence>
<feature type="domain" description="Plastocyanin-like" evidence="6">
    <location>
        <begin position="363"/>
        <end position="488"/>
    </location>
</feature>
<sequence length="541" mass="61159">MLKKVKLSPDGFERTVWSVNGQHPGPIIQANKGDRIVVNVTNNFGDHATIHWHGMFQNGTNWYDGVPGQTQCPIPNHVSLIYDFSTADQHGTYWYHSHFFAQYLDGLRGSLIVHDPDDPYLKDYDFEYVVSLSEWHHNTTGAILPLFEAPGYAGLRPIPDSPLISGRGRYNCTAAPPGSKCKSDPPLAVYNVKKNKKYRFRIINSAGDAVFVFSIDQHKLKVIETEGVYVKPTIIEKLPINVGQRYSVIVEANQPIGNYWIRGTLDKRCTPNNNATINSNSAIDWNGLGILHYEGAKHEPKSKESNETFTPCRDLDQKHLQPIHPVTKFDGHLTDFINATITFAPDDDNILRALINGSSFVPQMNDPTLNKITRQFPPQNLPKEQNSLIFNNKNGIVEIELWNNNPATHPFHMHGHLFGVMFVGEQGQKPDRSKYNTKNPIVRDTISLPGNGVLVVRFISDNPGIWAFHCHIEWHVELGMVMEFVELPNILKKKVIPNDVVSLCIESDFQKNKRSPTLPPSRRAFNPITINEIRSDINIDQ</sequence>
<evidence type="ECO:0000313" key="8">
    <source>
        <dbReference type="EMBL" id="RIA94294.1"/>
    </source>
</evidence>
<dbReference type="GO" id="GO:0005507">
    <property type="term" value="F:copper ion binding"/>
    <property type="evidence" value="ECO:0007669"/>
    <property type="project" value="InterPro"/>
</dbReference>
<evidence type="ECO:0000259" key="6">
    <source>
        <dbReference type="Pfam" id="PF07731"/>
    </source>
</evidence>
<dbReference type="Pfam" id="PF07732">
    <property type="entry name" value="Cu-oxidase_3"/>
    <property type="match status" value="1"/>
</dbReference>
<evidence type="ECO:0000256" key="3">
    <source>
        <dbReference type="ARBA" id="ARBA00023002"/>
    </source>
</evidence>
<dbReference type="Gene3D" id="2.60.40.420">
    <property type="entry name" value="Cupredoxins - blue copper proteins"/>
    <property type="match status" value="3"/>
</dbReference>
<dbReference type="STRING" id="658196.A0A397THE3"/>
<gene>
    <name evidence="8" type="ORF">C1645_690039</name>
</gene>
<proteinExistence type="inferred from homology"/>
<dbReference type="InterPro" id="IPR011706">
    <property type="entry name" value="Cu-oxidase_C"/>
</dbReference>
<dbReference type="Pfam" id="PF07731">
    <property type="entry name" value="Cu-oxidase_2"/>
    <property type="match status" value="1"/>
</dbReference>
<dbReference type="OrthoDB" id="2121828at2759"/>
<dbReference type="PROSITE" id="PS00079">
    <property type="entry name" value="MULTICOPPER_OXIDASE1"/>
    <property type="match status" value="1"/>
</dbReference>
<dbReference type="InterPro" id="IPR001117">
    <property type="entry name" value="Cu-oxidase_2nd"/>
</dbReference>
<dbReference type="EMBL" id="QKYT01000085">
    <property type="protein sequence ID" value="RIA94294.1"/>
    <property type="molecule type" value="Genomic_DNA"/>
</dbReference>
<evidence type="ECO:0000256" key="2">
    <source>
        <dbReference type="ARBA" id="ARBA00022723"/>
    </source>
</evidence>
<dbReference type="SUPFAM" id="SSF49503">
    <property type="entry name" value="Cupredoxins"/>
    <property type="match status" value="3"/>
</dbReference>